<organism evidence="1 2">
    <name type="scientific">Frankia canadensis</name>
    <dbReference type="NCBI Taxonomy" id="1836972"/>
    <lineage>
        <taxon>Bacteria</taxon>
        <taxon>Bacillati</taxon>
        <taxon>Actinomycetota</taxon>
        <taxon>Actinomycetes</taxon>
        <taxon>Frankiales</taxon>
        <taxon>Frankiaceae</taxon>
        <taxon>Frankia</taxon>
    </lineage>
</organism>
<proteinExistence type="predicted"/>
<dbReference type="InterPro" id="IPR004378">
    <property type="entry name" value="F420H2_quin_Rdtase"/>
</dbReference>
<dbReference type="NCBIfam" id="TIGR00026">
    <property type="entry name" value="hi_GC_TIGR00026"/>
    <property type="match status" value="1"/>
</dbReference>
<dbReference type="InterPro" id="IPR012349">
    <property type="entry name" value="Split_barrel_FMN-bd"/>
</dbReference>
<name>A0A2I2L1B4_9ACTN</name>
<dbReference type="AlphaFoldDB" id="A0A2I2L1B4"/>
<dbReference type="GO" id="GO:0016491">
    <property type="term" value="F:oxidoreductase activity"/>
    <property type="evidence" value="ECO:0007669"/>
    <property type="project" value="InterPro"/>
</dbReference>
<dbReference type="Proteomes" id="UP000234331">
    <property type="component" value="Unassembled WGS sequence"/>
</dbReference>
<dbReference type="RefSeq" id="WP_101835827.1">
    <property type="nucleotide sequence ID" value="NZ_FZMO01000547.1"/>
</dbReference>
<dbReference type="Gene3D" id="2.30.110.10">
    <property type="entry name" value="Electron Transport, Fmn-binding Protein, Chain A"/>
    <property type="match status" value="1"/>
</dbReference>
<evidence type="ECO:0000313" key="2">
    <source>
        <dbReference type="Proteomes" id="UP000234331"/>
    </source>
</evidence>
<gene>
    <name evidence="1" type="ORF">FRACA_80012</name>
</gene>
<evidence type="ECO:0000313" key="1">
    <source>
        <dbReference type="EMBL" id="SNQ51712.1"/>
    </source>
</evidence>
<sequence length="138" mass="15597">MNRSYLRPSWPARVIGGRMARLFQPAVVHTLTVPGRVTGRPRSIAVAVLEHAGEQYLVSAYGDSEWSRNMRAAGHARLRDRSGTRLIETAEVPPEERSPLLTEYLRKYGRFPTVQRSFDTLPDSADHPTFRIVSQRPA</sequence>
<accession>A0A2I2L1B4</accession>
<dbReference type="Pfam" id="PF04075">
    <property type="entry name" value="F420H2_quin_red"/>
    <property type="match status" value="1"/>
</dbReference>
<evidence type="ECO:0008006" key="3">
    <source>
        <dbReference type="Google" id="ProtNLM"/>
    </source>
</evidence>
<protein>
    <recommendedName>
        <fullName evidence="3">Nitroreductase family deazaflavin-dependent oxidoreductase</fullName>
    </recommendedName>
</protein>
<reference evidence="1 2" key="1">
    <citation type="submission" date="2017-06" db="EMBL/GenBank/DDBJ databases">
        <authorList>
            <person name="Kim H.J."/>
            <person name="Triplett B.A."/>
        </authorList>
    </citation>
    <scope>NUCLEOTIDE SEQUENCE [LARGE SCALE GENOMIC DNA]</scope>
    <source>
        <strain evidence="1">FRACA_ARgP5</strain>
    </source>
</reference>
<dbReference type="EMBL" id="FZMO01000547">
    <property type="protein sequence ID" value="SNQ51712.1"/>
    <property type="molecule type" value="Genomic_DNA"/>
</dbReference>
<dbReference type="OrthoDB" id="5186446at2"/>
<keyword evidence="2" id="KW-1185">Reference proteome</keyword>